<dbReference type="InterPro" id="IPR007372">
    <property type="entry name" value="Lipid/polyisoprenoid-bd_YceI"/>
</dbReference>
<sequence>MTTITTGTYEIDASHTEIGFSVRHAGISKVRGKFASFSGTITVAESFTDSSVQVTIDSASVDTGDEKRDGHLRSPDFWDAENKPEWTFVSTGISGDPEEFTVSGDLTINGVTRPVELAAEFNGSVVDPFGFQRIGFSAQTTISRKDFDLTWNAPIEAGGVLVGDKVTITLDVEATPATTDADAAAEAEANA</sequence>
<evidence type="ECO:0000259" key="2">
    <source>
        <dbReference type="SMART" id="SM00867"/>
    </source>
</evidence>
<evidence type="ECO:0000256" key="1">
    <source>
        <dbReference type="ARBA" id="ARBA00008812"/>
    </source>
</evidence>
<dbReference type="Pfam" id="PF04264">
    <property type="entry name" value="YceI"/>
    <property type="match status" value="1"/>
</dbReference>
<keyword evidence="4" id="KW-1185">Reference proteome</keyword>
<comment type="caution">
    <text evidence="3">The sequence shown here is derived from an EMBL/GenBank/DDBJ whole genome shotgun (WGS) entry which is preliminary data.</text>
</comment>
<dbReference type="InterPro" id="IPR036761">
    <property type="entry name" value="TTHA0802/YceI-like_sf"/>
</dbReference>
<dbReference type="Proteomes" id="UP001596455">
    <property type="component" value="Unassembled WGS sequence"/>
</dbReference>
<dbReference type="RefSeq" id="WP_382396559.1">
    <property type="nucleotide sequence ID" value="NZ_JBHTCQ010000005.1"/>
</dbReference>
<gene>
    <name evidence="3" type="ORF">ACFQQL_18040</name>
</gene>
<reference evidence="4" key="1">
    <citation type="journal article" date="2019" name="Int. J. Syst. Evol. Microbiol.">
        <title>The Global Catalogue of Microorganisms (GCM) 10K type strain sequencing project: providing services to taxonomists for standard genome sequencing and annotation.</title>
        <authorList>
            <consortium name="The Broad Institute Genomics Platform"/>
            <consortium name="The Broad Institute Genome Sequencing Center for Infectious Disease"/>
            <person name="Wu L."/>
            <person name="Ma J."/>
        </authorList>
    </citation>
    <scope>NUCLEOTIDE SEQUENCE [LARGE SCALE GENOMIC DNA]</scope>
    <source>
        <strain evidence="4">JCM 1490</strain>
    </source>
</reference>
<dbReference type="EMBL" id="JBHTCQ010000005">
    <property type="protein sequence ID" value="MFC7407023.1"/>
    <property type="molecule type" value="Genomic_DNA"/>
</dbReference>
<dbReference type="Gene3D" id="2.40.128.110">
    <property type="entry name" value="Lipid/polyisoprenoid-binding, YceI-like"/>
    <property type="match status" value="1"/>
</dbReference>
<dbReference type="PANTHER" id="PTHR34406:SF1">
    <property type="entry name" value="PROTEIN YCEI"/>
    <property type="match status" value="1"/>
</dbReference>
<feature type="domain" description="Lipid/polyisoprenoid-binding YceI-like" evidence="2">
    <location>
        <begin position="8"/>
        <end position="175"/>
    </location>
</feature>
<organism evidence="3 4">
    <name type="scientific">Georgenia alba</name>
    <dbReference type="NCBI Taxonomy" id="2233858"/>
    <lineage>
        <taxon>Bacteria</taxon>
        <taxon>Bacillati</taxon>
        <taxon>Actinomycetota</taxon>
        <taxon>Actinomycetes</taxon>
        <taxon>Micrococcales</taxon>
        <taxon>Bogoriellaceae</taxon>
        <taxon>Georgenia</taxon>
    </lineage>
</organism>
<dbReference type="SUPFAM" id="SSF101874">
    <property type="entry name" value="YceI-like"/>
    <property type="match status" value="1"/>
</dbReference>
<accession>A0ABW2QES4</accession>
<dbReference type="PANTHER" id="PTHR34406">
    <property type="entry name" value="PROTEIN YCEI"/>
    <property type="match status" value="1"/>
</dbReference>
<protein>
    <submittedName>
        <fullName evidence="3">YceI family protein</fullName>
    </submittedName>
</protein>
<name>A0ABW2QES4_9MICO</name>
<proteinExistence type="inferred from homology"/>
<evidence type="ECO:0000313" key="3">
    <source>
        <dbReference type="EMBL" id="MFC7407023.1"/>
    </source>
</evidence>
<comment type="similarity">
    <text evidence="1">Belongs to the UPF0312 family.</text>
</comment>
<evidence type="ECO:0000313" key="4">
    <source>
        <dbReference type="Proteomes" id="UP001596455"/>
    </source>
</evidence>
<dbReference type="SMART" id="SM00867">
    <property type="entry name" value="YceI"/>
    <property type="match status" value="1"/>
</dbReference>